<organism evidence="1">
    <name type="scientific">Amphimedon queenslandica</name>
    <name type="common">Sponge</name>
    <dbReference type="NCBI Taxonomy" id="400682"/>
    <lineage>
        <taxon>Eukaryota</taxon>
        <taxon>Metazoa</taxon>
        <taxon>Porifera</taxon>
        <taxon>Demospongiae</taxon>
        <taxon>Heteroscleromorpha</taxon>
        <taxon>Haplosclerida</taxon>
        <taxon>Niphatidae</taxon>
        <taxon>Amphimedon</taxon>
    </lineage>
</organism>
<evidence type="ECO:0000313" key="1">
    <source>
        <dbReference type="EnsemblMetazoa" id="Aqu2.1.11099_001"/>
    </source>
</evidence>
<sequence length="173" mass="19755">MSPVLYKLSPYQFTHEHMHNLLHGAMIDAEVIDFYLKLLLEKHQDSHFATLPSHVFDYSNFDADEIEEFSDITVIDNFPDRKACSQQSDGTSCGVFVCKDNNDSYNIRKEIAIDIAEKFIGNDNGINCNKCGIVYPQNQAAIHSKGCECFVLKHQSREAEILEMNFSLMPKEK</sequence>
<dbReference type="Gene3D" id="1.10.418.20">
    <property type="match status" value="1"/>
</dbReference>
<name>A0A1X7T976_AMPQE</name>
<proteinExistence type="predicted"/>
<dbReference type="InterPro" id="IPR038765">
    <property type="entry name" value="Papain-like_cys_pep_sf"/>
</dbReference>
<dbReference type="InParanoid" id="A0A1X7T976"/>
<dbReference type="SUPFAM" id="SSF54001">
    <property type="entry name" value="Cysteine proteinases"/>
    <property type="match status" value="1"/>
</dbReference>
<dbReference type="EnsemblMetazoa" id="Aqu2.1.11099_001">
    <property type="protein sequence ID" value="Aqu2.1.11099_001"/>
    <property type="gene ID" value="Aqu2.1.11099"/>
</dbReference>
<protein>
    <submittedName>
        <fullName evidence="1">Uncharacterized protein</fullName>
    </submittedName>
</protein>
<dbReference type="AlphaFoldDB" id="A0A1X7T976"/>
<reference evidence="1" key="1">
    <citation type="submission" date="2017-05" db="UniProtKB">
        <authorList>
            <consortium name="EnsemblMetazoa"/>
        </authorList>
    </citation>
    <scope>IDENTIFICATION</scope>
</reference>
<accession>A0A1X7T976</accession>